<organism evidence="2 3">
    <name type="scientific">Petrolisthes cinctipes</name>
    <name type="common">Flat porcelain crab</name>
    <dbReference type="NCBI Taxonomy" id="88211"/>
    <lineage>
        <taxon>Eukaryota</taxon>
        <taxon>Metazoa</taxon>
        <taxon>Ecdysozoa</taxon>
        <taxon>Arthropoda</taxon>
        <taxon>Crustacea</taxon>
        <taxon>Multicrustacea</taxon>
        <taxon>Malacostraca</taxon>
        <taxon>Eumalacostraca</taxon>
        <taxon>Eucarida</taxon>
        <taxon>Decapoda</taxon>
        <taxon>Pleocyemata</taxon>
        <taxon>Anomura</taxon>
        <taxon>Galatheoidea</taxon>
        <taxon>Porcellanidae</taxon>
        <taxon>Petrolisthes</taxon>
    </lineage>
</organism>
<dbReference type="Proteomes" id="UP001286313">
    <property type="component" value="Unassembled WGS sequence"/>
</dbReference>
<comment type="caution">
    <text evidence="2">The sequence shown here is derived from an EMBL/GenBank/DDBJ whole genome shotgun (WGS) entry which is preliminary data.</text>
</comment>
<evidence type="ECO:0000313" key="3">
    <source>
        <dbReference type="Proteomes" id="UP001286313"/>
    </source>
</evidence>
<proteinExistence type="predicted"/>
<name>A0AAE1F161_PETCI</name>
<evidence type="ECO:0000256" key="1">
    <source>
        <dbReference type="SAM" id="MobiDB-lite"/>
    </source>
</evidence>
<accession>A0AAE1F161</accession>
<gene>
    <name evidence="2" type="ORF">Pcinc_029289</name>
</gene>
<feature type="compositionally biased region" description="Low complexity" evidence="1">
    <location>
        <begin position="80"/>
        <end position="100"/>
    </location>
</feature>
<dbReference type="EMBL" id="JAWQEG010003667">
    <property type="protein sequence ID" value="KAK3865069.1"/>
    <property type="molecule type" value="Genomic_DNA"/>
</dbReference>
<sequence>MLWTVESVEVDVPVMNEETVEEVLSVVKELRYGGGSGGEMKQYHNTPPLHTNITTYHHYIPLPQHNITTYQYHNTPPLPQHTTTTYQYHNTPPLPQHTTTTTTNHQYTTKAFNETKGRSTALHSGRQ</sequence>
<keyword evidence="3" id="KW-1185">Reference proteome</keyword>
<protein>
    <submittedName>
        <fullName evidence="2">Uncharacterized protein</fullName>
    </submittedName>
</protein>
<reference evidence="2" key="1">
    <citation type="submission" date="2023-10" db="EMBL/GenBank/DDBJ databases">
        <title>Genome assemblies of two species of porcelain crab, Petrolisthes cinctipes and Petrolisthes manimaculis (Anomura: Porcellanidae).</title>
        <authorList>
            <person name="Angst P."/>
        </authorList>
    </citation>
    <scope>NUCLEOTIDE SEQUENCE</scope>
    <source>
        <strain evidence="2">PB745_01</strain>
        <tissue evidence="2">Gill</tissue>
    </source>
</reference>
<feature type="region of interest" description="Disordered" evidence="1">
    <location>
        <begin position="78"/>
        <end position="100"/>
    </location>
</feature>
<dbReference type="AlphaFoldDB" id="A0AAE1F161"/>
<evidence type="ECO:0000313" key="2">
    <source>
        <dbReference type="EMBL" id="KAK3865069.1"/>
    </source>
</evidence>